<dbReference type="PANTHER" id="PTHR11177:SF317">
    <property type="entry name" value="CHITINASE 12-RELATED"/>
    <property type="match status" value="1"/>
</dbReference>
<dbReference type="SUPFAM" id="SSF51445">
    <property type="entry name" value="(Trans)glycosidases"/>
    <property type="match status" value="1"/>
</dbReference>
<dbReference type="InterPro" id="IPR050314">
    <property type="entry name" value="Glycosyl_Hydrlase_18"/>
</dbReference>
<evidence type="ECO:0000256" key="2">
    <source>
        <dbReference type="ARBA" id="ARBA00023295"/>
    </source>
</evidence>
<accession>A0A7E4VYR0</accession>
<name>A0A7E4VYR0_PANRE</name>
<reference evidence="7" key="1">
    <citation type="journal article" date="2013" name="Genetics">
        <title>The draft genome and transcriptome of Panagrellus redivivus are shaped by the harsh demands of a free-living lifestyle.</title>
        <authorList>
            <person name="Srinivasan J."/>
            <person name="Dillman A.R."/>
            <person name="Macchietto M.G."/>
            <person name="Heikkinen L."/>
            <person name="Lakso M."/>
            <person name="Fracchia K.M."/>
            <person name="Antoshechkin I."/>
            <person name="Mortazavi A."/>
            <person name="Wong G."/>
            <person name="Sternberg P.W."/>
        </authorList>
    </citation>
    <scope>NUCLEOTIDE SEQUENCE [LARGE SCALE GENOMIC DNA]</scope>
    <source>
        <strain evidence="7">MT8872</strain>
    </source>
</reference>
<keyword evidence="1 3" id="KW-0378">Hydrolase</keyword>
<dbReference type="GO" id="GO:0008061">
    <property type="term" value="F:chitin binding"/>
    <property type="evidence" value="ECO:0007669"/>
    <property type="project" value="InterPro"/>
</dbReference>
<evidence type="ECO:0000259" key="6">
    <source>
        <dbReference type="PROSITE" id="PS51910"/>
    </source>
</evidence>
<feature type="signal peptide" evidence="5">
    <location>
        <begin position="1"/>
        <end position="24"/>
    </location>
</feature>
<evidence type="ECO:0000256" key="4">
    <source>
        <dbReference type="RuleBase" id="RU004453"/>
    </source>
</evidence>
<evidence type="ECO:0000256" key="5">
    <source>
        <dbReference type="SAM" id="SignalP"/>
    </source>
</evidence>
<dbReference type="PANTHER" id="PTHR11177">
    <property type="entry name" value="CHITINASE"/>
    <property type="match status" value="1"/>
</dbReference>
<dbReference type="Gene3D" id="3.10.50.10">
    <property type="match status" value="1"/>
</dbReference>
<evidence type="ECO:0000313" key="8">
    <source>
        <dbReference type="WBParaSite" id="Pan_g4912.t1"/>
    </source>
</evidence>
<dbReference type="PROSITE" id="PS51910">
    <property type="entry name" value="GH18_2"/>
    <property type="match status" value="1"/>
</dbReference>
<comment type="similarity">
    <text evidence="4">Belongs to the glycosyl hydrolase 18 family.</text>
</comment>
<keyword evidence="2 3" id="KW-0326">Glycosidase</keyword>
<dbReference type="GO" id="GO:0004568">
    <property type="term" value="F:chitinase activity"/>
    <property type="evidence" value="ECO:0007669"/>
    <property type="project" value="TreeGrafter"/>
</dbReference>
<dbReference type="SMART" id="SM00636">
    <property type="entry name" value="Glyco_18"/>
    <property type="match status" value="1"/>
</dbReference>
<protein>
    <submittedName>
        <fullName evidence="8">GH18 domain-containing protein</fullName>
    </submittedName>
</protein>
<dbReference type="Proteomes" id="UP000492821">
    <property type="component" value="Unassembled WGS sequence"/>
</dbReference>
<dbReference type="InterPro" id="IPR001223">
    <property type="entry name" value="Glyco_hydro18_cat"/>
</dbReference>
<dbReference type="Pfam" id="PF00704">
    <property type="entry name" value="Glyco_hydro_18"/>
    <property type="match status" value="1"/>
</dbReference>
<organism evidence="7 8">
    <name type="scientific">Panagrellus redivivus</name>
    <name type="common">Microworm</name>
    <dbReference type="NCBI Taxonomy" id="6233"/>
    <lineage>
        <taxon>Eukaryota</taxon>
        <taxon>Metazoa</taxon>
        <taxon>Ecdysozoa</taxon>
        <taxon>Nematoda</taxon>
        <taxon>Chromadorea</taxon>
        <taxon>Rhabditida</taxon>
        <taxon>Tylenchina</taxon>
        <taxon>Panagrolaimomorpha</taxon>
        <taxon>Panagrolaimoidea</taxon>
        <taxon>Panagrolaimidae</taxon>
        <taxon>Panagrellus</taxon>
    </lineage>
</organism>
<proteinExistence type="inferred from homology"/>
<dbReference type="Gene3D" id="3.20.20.80">
    <property type="entry name" value="Glycosidases"/>
    <property type="match status" value="1"/>
</dbReference>
<feature type="domain" description="GH18" evidence="6">
    <location>
        <begin position="30"/>
        <end position="378"/>
    </location>
</feature>
<keyword evidence="7" id="KW-1185">Reference proteome</keyword>
<dbReference type="SUPFAM" id="SSF54556">
    <property type="entry name" value="Chitinase insertion domain"/>
    <property type="match status" value="1"/>
</dbReference>
<dbReference type="GO" id="GO:0005975">
    <property type="term" value="P:carbohydrate metabolic process"/>
    <property type="evidence" value="ECO:0007669"/>
    <property type="project" value="InterPro"/>
</dbReference>
<dbReference type="GO" id="GO:0005576">
    <property type="term" value="C:extracellular region"/>
    <property type="evidence" value="ECO:0007669"/>
    <property type="project" value="TreeGrafter"/>
</dbReference>
<sequence length="378" mass="42700">MSPVPQKLLLFLLSIAALLKQTTAASPSNQVLTCYAPLAIPTPNQIDANLCTHLLIIGGTYIDYDGLIVFPPSETIQQYVQLKKQNENLKILVTLTPNNERMSQIVLSDALMNQLANTVAYYLTGNSLDGFDIDWEFPAWSQDAKKTDKKGLSTLLKWIRNRFDQVSHTRLLLTLTVGAPYTIVRKGYDVTAINRYVDYLQIMTYDFHDFSRLEPITGFNAPLYPANYEFLILRKMNSDYSLKYWLNRGLNKNITVFGIPTYGKGFRLLTKYLHYPYAPAIGFSDLGSTPDYPTVCNLTQNGFNYVWNANAATPYWYKDYNWLAAEDERSVRAKTDYVKSQGIAGAMVFGLHTDDFAGVCGKGAFPLVKAINDELYNV</sequence>
<dbReference type="InterPro" id="IPR017853">
    <property type="entry name" value="GH"/>
</dbReference>
<dbReference type="PROSITE" id="PS01095">
    <property type="entry name" value="GH18_1"/>
    <property type="match status" value="1"/>
</dbReference>
<reference evidence="8" key="2">
    <citation type="submission" date="2020-10" db="UniProtKB">
        <authorList>
            <consortium name="WormBaseParasite"/>
        </authorList>
    </citation>
    <scope>IDENTIFICATION</scope>
</reference>
<dbReference type="AlphaFoldDB" id="A0A7E4VYR0"/>
<evidence type="ECO:0000256" key="3">
    <source>
        <dbReference type="RuleBase" id="RU000489"/>
    </source>
</evidence>
<dbReference type="InterPro" id="IPR029070">
    <property type="entry name" value="Chitinase_insertion_sf"/>
</dbReference>
<dbReference type="InterPro" id="IPR001579">
    <property type="entry name" value="Glyco_hydro_18_chit_AS"/>
</dbReference>
<dbReference type="WBParaSite" id="Pan_g4912.t1">
    <property type="protein sequence ID" value="Pan_g4912.t1"/>
    <property type="gene ID" value="Pan_g4912"/>
</dbReference>
<evidence type="ECO:0000256" key="1">
    <source>
        <dbReference type="ARBA" id="ARBA00022801"/>
    </source>
</evidence>
<feature type="chain" id="PRO_5028822978" evidence="5">
    <location>
        <begin position="25"/>
        <end position="378"/>
    </location>
</feature>
<evidence type="ECO:0000313" key="7">
    <source>
        <dbReference type="Proteomes" id="UP000492821"/>
    </source>
</evidence>
<dbReference type="InterPro" id="IPR011583">
    <property type="entry name" value="Chitinase_II/V-like_cat"/>
</dbReference>
<keyword evidence="5" id="KW-0732">Signal</keyword>
<dbReference type="GO" id="GO:0006032">
    <property type="term" value="P:chitin catabolic process"/>
    <property type="evidence" value="ECO:0007669"/>
    <property type="project" value="TreeGrafter"/>
</dbReference>